<sequence>MKKFVKPIIAAVTAGALLVPSIQTSAAQTGKKIDLSKIAGYSTGSQDEEGGVAEIIKYNKDNKKFYLINGKTQTIDIVSLSELKKGKNQELKKETSINIAEAVNSDSFTYGDVTSIDVNTRKKVIVAAVQEKDYSKPGKIVATDYSGKVLKTFKTGVQPDMIKMSADGNSILTADEGEPREGLEKGTDPEGSVTIVDVKTGAVKKVRFNNASVIDRDVHIRNKEGGALKDLEPEYMALSADGSKAYVTLQENNAIATVDVKSGKLVSVKSLEYKDHSVKGNELDAANDGKINLESLPVLGAYMPDSITSYTVKGTDYLVTANEGDATEWEEFENVKDFKDVKNKITIGSSLFKGMSPEQAQKKLEEMKKNPAYDKLEVLTDRGNDAIYTLGGRSFSIWKADTMELVYDSGSDFEKITAEQYPDFFNWSNDDDKMDKRSAKKGPEPEDVKVGEVNGKPYAFIGLERIGGIMSYDLSNPKEARFADYLNTRSFEDKIAGDVSPEGLDFVPAAESPTKRPLVLAGHEVSGTVAVNQVDSFKKQKHEREERRGLMFLKELLGL</sequence>
<dbReference type="Pfam" id="PF22494">
    <property type="entry name" value="choice_anch_I"/>
    <property type="match status" value="1"/>
</dbReference>
<keyword evidence="5" id="KW-1185">Reference proteome</keyword>
<dbReference type="NCBIfam" id="NF038117">
    <property type="entry name" value="choice_anch_I"/>
    <property type="match status" value="1"/>
</dbReference>
<name>A0A7X2V570_9BACI</name>
<dbReference type="EMBL" id="WMIB01000008">
    <property type="protein sequence ID" value="MTH53743.1"/>
    <property type="molecule type" value="Genomic_DNA"/>
</dbReference>
<evidence type="ECO:0000313" key="5">
    <source>
        <dbReference type="Proteomes" id="UP000434639"/>
    </source>
</evidence>
<feature type="signal peptide" evidence="2">
    <location>
        <begin position="1"/>
        <end position="26"/>
    </location>
</feature>
<evidence type="ECO:0000259" key="3">
    <source>
        <dbReference type="Pfam" id="PF22494"/>
    </source>
</evidence>
<dbReference type="AlphaFoldDB" id="A0A7X2V570"/>
<evidence type="ECO:0000256" key="2">
    <source>
        <dbReference type="SAM" id="SignalP"/>
    </source>
</evidence>
<accession>A0A7X2V570</accession>
<protein>
    <submittedName>
        <fullName evidence="4">Ig domain-containing protein</fullName>
    </submittedName>
</protein>
<reference evidence="4 5" key="1">
    <citation type="journal article" date="2017" name="Int. J. Syst. Evol. Microbiol.">
        <title>Bacillus mangrovi sp. nov., isolated from a sediment sample from a mangrove forest.</title>
        <authorList>
            <person name="Gupta V."/>
            <person name="Singh P.K."/>
            <person name="Korpole S."/>
            <person name="Tanuku N.R.S."/>
            <person name="Pinnaka A.K."/>
        </authorList>
    </citation>
    <scope>NUCLEOTIDE SEQUENCE [LARGE SCALE GENOMIC DNA]</scope>
    <source>
        <strain evidence="4 5">KCTC 33872</strain>
    </source>
</reference>
<evidence type="ECO:0000256" key="1">
    <source>
        <dbReference type="SAM" id="MobiDB-lite"/>
    </source>
</evidence>
<feature type="compositionally biased region" description="Basic and acidic residues" evidence="1">
    <location>
        <begin position="177"/>
        <end position="188"/>
    </location>
</feature>
<dbReference type="InterPro" id="IPR011044">
    <property type="entry name" value="Quino_amine_DH_bsu"/>
</dbReference>
<organism evidence="4 5">
    <name type="scientific">Metabacillus mangrovi</name>
    <dbReference type="NCBI Taxonomy" id="1491830"/>
    <lineage>
        <taxon>Bacteria</taxon>
        <taxon>Bacillati</taxon>
        <taxon>Bacillota</taxon>
        <taxon>Bacilli</taxon>
        <taxon>Bacillales</taxon>
        <taxon>Bacillaceae</taxon>
        <taxon>Metabacillus</taxon>
    </lineage>
</organism>
<proteinExistence type="predicted"/>
<dbReference type="PANTHER" id="PTHR46928:SF1">
    <property type="entry name" value="MESENCHYME-SPECIFIC CELL SURFACE GLYCOPROTEIN"/>
    <property type="match status" value="1"/>
</dbReference>
<feature type="chain" id="PRO_5039042275" evidence="2">
    <location>
        <begin position="27"/>
        <end position="559"/>
    </location>
</feature>
<dbReference type="Proteomes" id="UP000434639">
    <property type="component" value="Unassembled WGS sequence"/>
</dbReference>
<feature type="domain" description="Choice-of-anchor I" evidence="3">
    <location>
        <begin position="50"/>
        <end position="532"/>
    </location>
</feature>
<dbReference type="SUPFAM" id="SSF50969">
    <property type="entry name" value="YVTN repeat-like/Quinoprotein amine dehydrogenase"/>
    <property type="match status" value="2"/>
</dbReference>
<dbReference type="InterPro" id="IPR052956">
    <property type="entry name" value="Mesenchyme-surface_protein"/>
</dbReference>
<keyword evidence="2" id="KW-0732">Signal</keyword>
<dbReference type="InterPro" id="IPR055188">
    <property type="entry name" value="Choice_anch_I"/>
</dbReference>
<dbReference type="OrthoDB" id="9801679at2"/>
<dbReference type="InterPro" id="IPR015943">
    <property type="entry name" value="WD40/YVTN_repeat-like_dom_sf"/>
</dbReference>
<gene>
    <name evidence="4" type="ORF">GKZ89_10035</name>
</gene>
<evidence type="ECO:0000313" key="4">
    <source>
        <dbReference type="EMBL" id="MTH53743.1"/>
    </source>
</evidence>
<dbReference type="RefSeq" id="WP_155112274.1">
    <property type="nucleotide sequence ID" value="NZ_WMIB01000008.1"/>
</dbReference>
<dbReference type="Gene3D" id="2.130.10.10">
    <property type="entry name" value="YVTN repeat-like/Quinoprotein amine dehydrogenase"/>
    <property type="match status" value="1"/>
</dbReference>
<feature type="region of interest" description="Disordered" evidence="1">
    <location>
        <begin position="171"/>
        <end position="191"/>
    </location>
</feature>
<comment type="caution">
    <text evidence="4">The sequence shown here is derived from an EMBL/GenBank/DDBJ whole genome shotgun (WGS) entry which is preliminary data.</text>
</comment>
<dbReference type="PANTHER" id="PTHR46928">
    <property type="entry name" value="MESENCHYME-SPECIFIC CELL SURFACE GLYCOPROTEIN"/>
    <property type="match status" value="1"/>
</dbReference>